<dbReference type="PANTHER" id="PTHR24410:SF23">
    <property type="entry name" value="BTB DOMAIN-CONTAINING PROTEIN-RELATED"/>
    <property type="match status" value="1"/>
</dbReference>
<dbReference type="RefSeq" id="XP_014680918.1">
    <property type="nucleotide sequence ID" value="XM_014825432.1"/>
</dbReference>
<dbReference type="InterPro" id="IPR011333">
    <property type="entry name" value="SKP1/BTB/POZ_sf"/>
</dbReference>
<dbReference type="PANTHER" id="PTHR24410">
    <property type="entry name" value="HL07962P-RELATED"/>
    <property type="match status" value="1"/>
</dbReference>
<dbReference type="CDD" id="cd18186">
    <property type="entry name" value="BTB_POZ_ZBTB_KLHL-like"/>
    <property type="match status" value="1"/>
</dbReference>
<evidence type="ECO:0000313" key="3">
    <source>
        <dbReference type="Proteomes" id="UP000695022"/>
    </source>
</evidence>
<dbReference type="InterPro" id="IPR000210">
    <property type="entry name" value="BTB/POZ_dom"/>
</dbReference>
<dbReference type="InterPro" id="IPR051481">
    <property type="entry name" value="BTB-POZ/Galectin-3-binding"/>
</dbReference>
<keyword evidence="3" id="KW-1185">Reference proteome</keyword>
<proteinExistence type="predicted"/>
<evidence type="ECO:0000256" key="1">
    <source>
        <dbReference type="SAM" id="MobiDB-lite"/>
    </source>
</evidence>
<name>A0ABM1F8Z7_PRICU</name>
<dbReference type="Proteomes" id="UP000695022">
    <property type="component" value="Unplaced"/>
</dbReference>
<dbReference type="Gene3D" id="3.30.710.10">
    <property type="entry name" value="Potassium Channel Kv1.1, Chain A"/>
    <property type="match status" value="5"/>
</dbReference>
<reference evidence="4" key="1">
    <citation type="submission" date="2025-08" db="UniProtKB">
        <authorList>
            <consortium name="RefSeq"/>
        </authorList>
    </citation>
    <scope>IDENTIFICATION</scope>
</reference>
<feature type="domain" description="BTB" evidence="2">
    <location>
        <begin position="404"/>
        <end position="470"/>
    </location>
</feature>
<dbReference type="GeneID" id="106820843"/>
<gene>
    <name evidence="4" type="primary">LOC106820843</name>
</gene>
<evidence type="ECO:0000313" key="4">
    <source>
        <dbReference type="RefSeq" id="XP_014680918.1"/>
    </source>
</evidence>
<protein>
    <submittedName>
        <fullName evidence="4">Uncharacterized protein LOC106820843</fullName>
    </submittedName>
</protein>
<sequence length="1255" mass="139208">MTACAVLQHEQLTQEIQQYGECLLEEAAKLLTKQKLVDGSVQTAGGTYSFTCHRLLLATCNPRLTDQVLLKRSLPSYTLNVRSQYILNVFKCYLYTGTIHLHEADVTATIDEMDDKFLFPEIKQAFEVFTTILAKNMNKSKFLVKGKGLWDLTAYVEVTSKEPLVCKFDIRKMRIRIMLSLLGKLYYRSQSHTHHEQFDILVGSSDSTSKKSVMFGAHKLVLAIACSKITPLLLQNNNVPAIKFGGVVTERAISATLKSVYTSVTDLEQKHDAGRMVDKKLCWEVMKSAQTFGMASLERTCHALLQAGSELKAPVSSKVAVPTQLVQVKTEPKDAVPPPASTQSAQPATAAPDTNANGAEEGGSASPPPAPQSRGDSDADEPATRYGYRLLARLNAMRVAEQLTDAFIVGRGGARCMVTVHKLMLAVTSTYTRSHLDRSLCSNTFVFSCHKEILLALARFLYTGVIELNETLLGLSDKVVQAFHVEDFSRVVDIFRRLVALKEVMPGGGEAAWRAILAAESRRLDGDIRLLSAEPLSCRFDVRLQRLRSTFLGLKYIYAQMMYTDVKVVGCGAGEAQVRTAHRVVVAAAMPDCVRSVLVSDSSVDTVCFDDVSDAVVEVILRFIYSGKLTLPEGSQVDADMLACIHKVAISIELPELADIAQQLLEPLHKGDLSEQAYRVTCSVMKADAKVCNILQETSSSLMVLRVKIHYDQPVIVSVSADKKGATEAMLAATDVASTQTTCAPGVEETEQTPLAIFKQQAKKFLWHSGRSSCLANDMAKINIFIRQTWRDLTYQQKRIYSVSGKIDFDEIFSLEKVAEFKDFYSEDEHEAKRQRPGRLAMAGKQTARKESSSRARRVGNSDPRSIRGKTSRSHSLALLDALAAMAEADELTDTRVHSCHLKRVHRVVIASGSHLLMRKVALLGATAQSYKFDYSEPVVAAICRYLYSGMLAVSEEVADELKAFAEEYDLREVCDAMFVFGKLREIARSGGDPDDAVETIFKRSFYGKVKVGRGGDGSGLECVFLMREQRASEMVETLKTMYQKRLFTDLEVSGGRESAPVYEVHACVLYAVARGTAFARDIRIAHLRAHLERHRPAPHYPALLYPAELAATFSRAKPLRSWPATKGRLTDLRPAINCLQGAGSSLAYGYLMCEYCLTTGFADIEQLFRHFGRPVDGHSPITQYRHTRMLKCASCGVKIRLMNIDIKEHVINHHCVAPLTILSHREVDDHLCNVCGHVFVNLRFHMADAHDVYL</sequence>
<dbReference type="PROSITE" id="PS50097">
    <property type="entry name" value="BTB"/>
    <property type="match status" value="2"/>
</dbReference>
<organism evidence="3 4">
    <name type="scientific">Priapulus caudatus</name>
    <name type="common">Priapulid worm</name>
    <dbReference type="NCBI Taxonomy" id="37621"/>
    <lineage>
        <taxon>Eukaryota</taxon>
        <taxon>Metazoa</taxon>
        <taxon>Ecdysozoa</taxon>
        <taxon>Scalidophora</taxon>
        <taxon>Priapulida</taxon>
        <taxon>Priapulimorpha</taxon>
        <taxon>Priapulimorphida</taxon>
        <taxon>Priapulidae</taxon>
        <taxon>Priapulus</taxon>
    </lineage>
</organism>
<feature type="domain" description="BTB" evidence="2">
    <location>
        <begin position="564"/>
        <end position="633"/>
    </location>
</feature>
<evidence type="ECO:0000259" key="2">
    <source>
        <dbReference type="PROSITE" id="PS50097"/>
    </source>
</evidence>
<feature type="region of interest" description="Disordered" evidence="1">
    <location>
        <begin position="329"/>
        <end position="382"/>
    </location>
</feature>
<accession>A0ABM1F8Z7</accession>
<feature type="compositionally biased region" description="Low complexity" evidence="1">
    <location>
        <begin position="341"/>
        <end position="365"/>
    </location>
</feature>
<feature type="region of interest" description="Disordered" evidence="1">
    <location>
        <begin position="826"/>
        <end position="872"/>
    </location>
</feature>
<dbReference type="SUPFAM" id="SSF54695">
    <property type="entry name" value="POZ domain"/>
    <property type="match status" value="4"/>
</dbReference>